<keyword evidence="2" id="KW-0812">Transmembrane</keyword>
<name>A0ABX0MRZ5_9BURK</name>
<evidence type="ECO:0008006" key="5">
    <source>
        <dbReference type="Google" id="ProtNLM"/>
    </source>
</evidence>
<protein>
    <recommendedName>
        <fullName evidence="5">CR-type domain-containing protein</fullName>
    </recommendedName>
</protein>
<evidence type="ECO:0000256" key="1">
    <source>
        <dbReference type="SAM" id="MobiDB-lite"/>
    </source>
</evidence>
<dbReference type="InterPro" id="IPR001305">
    <property type="entry name" value="HSP_DnaJ_Cys-rich_dom"/>
</dbReference>
<feature type="region of interest" description="Disordered" evidence="1">
    <location>
        <begin position="596"/>
        <end position="615"/>
    </location>
</feature>
<keyword evidence="4" id="KW-1185">Reference proteome</keyword>
<dbReference type="EMBL" id="WHJF01000086">
    <property type="protein sequence ID" value="NHZ65520.1"/>
    <property type="molecule type" value="Genomic_DNA"/>
</dbReference>
<keyword evidence="2" id="KW-1133">Transmembrane helix</keyword>
<sequence>MEADDRFLQRYLDSCKATAAGYIERATRFNVTDLVVRDARPVVRQFTVTIRHELEVCSESTDHHGVHHPGQGDFGTADWKWYQEQAAVQGRAELTRPETMDSLVQSVRNQAYAAISARTRLRTHPRRLFHTYTCNGCNGRGRVCCERCSGAGQVRCGGCSGSGRVSCSSCGGSGTVVQHRTVTDYNGHSRSETQHRSCGSCSGGRVTCFHCGGSGQNRCGNCGGSGEVTCTGCSGHGYLTKVTSTVTYTNPGFSGRYPEGTPDYVHAALCKVGFASLASHGEIALEHVNVFREKSAVEFVYQCTMPFCELSIDVRGVTSHWVMFGADPQIFDAGGVLEALLESDFKALADVSAGRARWSPWFYRSAGKAIAPFMESEVNQMVIDATSEGLAPNAVVERVSRSVSEAYVQQTLENLKTTISVALNWSRFRSFIALIILSIPFSFAAIAYIERDKRIDLLSADTQRLIYPPGNSGIVWEMGLMTIPFTVLGWFLAKWLSTRWLKKAGGERTVLWAQRQGLLMGKWTALMVIVTAVGTTGAFFKRWPMWIDNDGKGYGVIPLYKPRIPVEAQEAAMEMEKMRREGRKFESVVDIEKKRRERARLKPAKKPPVENAEKP</sequence>
<dbReference type="PANTHER" id="PTHR15852">
    <property type="entry name" value="PLASTID TRANSCRIPTIONALLY ACTIVE PROTEIN"/>
    <property type="match status" value="1"/>
</dbReference>
<gene>
    <name evidence="3" type="ORF">F1735_25005</name>
</gene>
<dbReference type="CDD" id="cd10719">
    <property type="entry name" value="DnaJ_zf"/>
    <property type="match status" value="1"/>
</dbReference>
<organism evidence="3 4">
    <name type="scientific">Massilia genomosp. 1</name>
    <dbReference type="NCBI Taxonomy" id="2609280"/>
    <lineage>
        <taxon>Bacteria</taxon>
        <taxon>Pseudomonadati</taxon>
        <taxon>Pseudomonadota</taxon>
        <taxon>Betaproteobacteria</taxon>
        <taxon>Burkholderiales</taxon>
        <taxon>Oxalobacteraceae</taxon>
        <taxon>Telluria group</taxon>
        <taxon>Massilia</taxon>
    </lineage>
</organism>
<feature type="compositionally biased region" description="Basic residues" evidence="1">
    <location>
        <begin position="596"/>
        <end position="605"/>
    </location>
</feature>
<feature type="transmembrane region" description="Helical" evidence="2">
    <location>
        <begin position="428"/>
        <end position="449"/>
    </location>
</feature>
<feature type="transmembrane region" description="Helical" evidence="2">
    <location>
        <begin position="520"/>
        <end position="540"/>
    </location>
</feature>
<accession>A0ABX0MRZ5</accession>
<dbReference type="Proteomes" id="UP000610594">
    <property type="component" value="Unassembled WGS sequence"/>
</dbReference>
<keyword evidence="2" id="KW-0472">Membrane</keyword>
<evidence type="ECO:0000313" key="3">
    <source>
        <dbReference type="EMBL" id="NHZ65520.1"/>
    </source>
</evidence>
<evidence type="ECO:0000256" key="2">
    <source>
        <dbReference type="SAM" id="Phobius"/>
    </source>
</evidence>
<feature type="transmembrane region" description="Helical" evidence="2">
    <location>
        <begin position="474"/>
        <end position="493"/>
    </location>
</feature>
<evidence type="ECO:0000313" key="4">
    <source>
        <dbReference type="Proteomes" id="UP000610594"/>
    </source>
</evidence>
<dbReference type="RefSeq" id="WP_167239465.1">
    <property type="nucleotide sequence ID" value="NZ_WHJF01000086.1"/>
</dbReference>
<reference evidence="3 4" key="1">
    <citation type="submission" date="2019-10" db="EMBL/GenBank/DDBJ databases">
        <title>Taxonomy of Antarctic Massilia spp.: description of Massilia rubra sp. nov., Massilia aquatica sp. nov., Massilia mucilaginosa sp. nov., Massilia frigida sp. nov. isolated from streams, lakes and regoliths.</title>
        <authorList>
            <person name="Holochova P."/>
            <person name="Sedlacek I."/>
            <person name="Kralova S."/>
            <person name="Maslanova I."/>
            <person name="Busse H.-J."/>
            <person name="Stankova E."/>
            <person name="Vrbovska V."/>
            <person name="Kovarovic V."/>
            <person name="Bartak M."/>
            <person name="Svec P."/>
            <person name="Pantucek R."/>
        </authorList>
    </citation>
    <scope>NUCLEOTIDE SEQUENCE [LARGE SCALE GENOMIC DNA]</scope>
    <source>
        <strain evidence="3 4">CCM 8694</strain>
    </source>
</reference>
<comment type="caution">
    <text evidence="3">The sequence shown here is derived from an EMBL/GenBank/DDBJ whole genome shotgun (WGS) entry which is preliminary data.</text>
</comment>
<dbReference type="PANTHER" id="PTHR15852:SF54">
    <property type="entry name" value="PROTEIN SSUH2 HOMOLOG"/>
    <property type="match status" value="1"/>
</dbReference>
<proteinExistence type="predicted"/>